<dbReference type="AlphaFoldDB" id="A0A8J2N2B0"/>
<dbReference type="GeneID" id="67012671"/>
<dbReference type="Proteomes" id="UP000676310">
    <property type="component" value="Unassembled WGS sequence"/>
</dbReference>
<reference evidence="3" key="1">
    <citation type="submission" date="2021-05" db="EMBL/GenBank/DDBJ databases">
        <authorList>
            <person name="Stam R."/>
        </authorList>
    </citation>
    <scope>NUCLEOTIDE SEQUENCE</scope>
    <source>
        <strain evidence="3">CS162</strain>
    </source>
</reference>
<keyword evidence="1" id="KW-0560">Oxidoreductase</keyword>
<sequence length="96" mass="10779">MIRRRTPEFPAAQFQEKHVQPIRAVHVDSSRGLDPQKGRTKIIGVWEPLNGPVKDGPLAVCDYRSCDSSDIVDVDQVYADSIGEGCNIYHDDKPSW</sequence>
<evidence type="ECO:0000256" key="2">
    <source>
        <dbReference type="ARBA" id="ARBA00023604"/>
    </source>
</evidence>
<gene>
    <name evidence="3" type="ORF">ALTATR162_LOCUS1347</name>
</gene>
<dbReference type="PANTHER" id="PTHR34598:SF3">
    <property type="entry name" value="OXIDOREDUCTASE AN1597"/>
    <property type="match status" value="1"/>
</dbReference>
<evidence type="ECO:0000256" key="1">
    <source>
        <dbReference type="ARBA" id="ARBA00023002"/>
    </source>
</evidence>
<accession>A0A8J2N2B0</accession>
<proteinExistence type="inferred from homology"/>
<dbReference type="InterPro" id="IPR044053">
    <property type="entry name" value="AsaB-like"/>
</dbReference>
<organism evidence="3 4">
    <name type="scientific">Alternaria atra</name>
    <dbReference type="NCBI Taxonomy" id="119953"/>
    <lineage>
        <taxon>Eukaryota</taxon>
        <taxon>Fungi</taxon>
        <taxon>Dikarya</taxon>
        <taxon>Ascomycota</taxon>
        <taxon>Pezizomycotina</taxon>
        <taxon>Dothideomycetes</taxon>
        <taxon>Pleosporomycetidae</taxon>
        <taxon>Pleosporales</taxon>
        <taxon>Pleosporineae</taxon>
        <taxon>Pleosporaceae</taxon>
        <taxon>Alternaria</taxon>
        <taxon>Alternaria sect. Ulocladioides</taxon>
    </lineage>
</organism>
<evidence type="ECO:0000313" key="4">
    <source>
        <dbReference type="Proteomes" id="UP000676310"/>
    </source>
</evidence>
<dbReference type="EMBL" id="CAJRGZ010000015">
    <property type="protein sequence ID" value="CAG5143424.1"/>
    <property type="molecule type" value="Genomic_DNA"/>
</dbReference>
<evidence type="ECO:0000313" key="3">
    <source>
        <dbReference type="EMBL" id="CAG5143424.1"/>
    </source>
</evidence>
<keyword evidence="4" id="KW-1185">Reference proteome</keyword>
<comment type="similarity">
    <text evidence="2">Belongs to the asaB hydroxylase/desaturase family.</text>
</comment>
<dbReference type="OrthoDB" id="412788at2759"/>
<dbReference type="PANTHER" id="PTHR34598">
    <property type="entry name" value="BLL6449 PROTEIN"/>
    <property type="match status" value="1"/>
</dbReference>
<protein>
    <submittedName>
        <fullName evidence="3">Uncharacterized protein</fullName>
    </submittedName>
</protein>
<comment type="caution">
    <text evidence="3">The sequence shown here is derived from an EMBL/GenBank/DDBJ whole genome shotgun (WGS) entry which is preliminary data.</text>
</comment>
<dbReference type="RefSeq" id="XP_043164878.1">
    <property type="nucleotide sequence ID" value="XM_043308943.1"/>
</dbReference>
<dbReference type="GO" id="GO:0016491">
    <property type="term" value="F:oxidoreductase activity"/>
    <property type="evidence" value="ECO:0007669"/>
    <property type="project" value="UniProtKB-KW"/>
</dbReference>
<name>A0A8J2N2B0_9PLEO</name>